<feature type="transmembrane region" description="Helical" evidence="1">
    <location>
        <begin position="27"/>
        <end position="58"/>
    </location>
</feature>
<gene>
    <name evidence="2" type="ORF">UT24_C0004G0016</name>
</gene>
<evidence type="ECO:0000256" key="1">
    <source>
        <dbReference type="SAM" id="Phobius"/>
    </source>
</evidence>
<evidence type="ECO:0000313" key="3">
    <source>
        <dbReference type="Proteomes" id="UP000033881"/>
    </source>
</evidence>
<dbReference type="AlphaFoldDB" id="A0A0G0ME27"/>
<comment type="caution">
    <text evidence="2">The sequence shown here is derived from an EMBL/GenBank/DDBJ whole genome shotgun (WGS) entry which is preliminary data.</text>
</comment>
<keyword evidence="1" id="KW-0812">Transmembrane</keyword>
<protein>
    <submittedName>
        <fullName evidence="2">Uncharacterized protein</fullName>
    </submittedName>
</protein>
<keyword evidence="1" id="KW-1133">Transmembrane helix</keyword>
<dbReference type="Proteomes" id="UP000033881">
    <property type="component" value="Unassembled WGS sequence"/>
</dbReference>
<dbReference type="STRING" id="1618574.UT24_C0004G0016"/>
<sequence length="73" mass="7905">MANTERRPFLERAAEKFAEFSKKVDTILIAAGAGIYVLVNTAVGAAIVIGSVITIVPAQAFERFLKKRRARAA</sequence>
<organism evidence="2 3">
    <name type="scientific">Candidatus Woesebacteria bacterium GW2011_GWB1_39_12</name>
    <dbReference type="NCBI Taxonomy" id="1618574"/>
    <lineage>
        <taxon>Bacteria</taxon>
        <taxon>Candidatus Woeseibacteriota</taxon>
    </lineage>
</organism>
<keyword evidence="1" id="KW-0472">Membrane</keyword>
<evidence type="ECO:0000313" key="2">
    <source>
        <dbReference type="EMBL" id="KKR01453.1"/>
    </source>
</evidence>
<dbReference type="EMBL" id="LBWB01000004">
    <property type="protein sequence ID" value="KKR01453.1"/>
    <property type="molecule type" value="Genomic_DNA"/>
</dbReference>
<proteinExistence type="predicted"/>
<accession>A0A0G0ME27</accession>
<reference evidence="2 3" key="1">
    <citation type="journal article" date="2015" name="Nature">
        <title>rRNA introns, odd ribosomes, and small enigmatic genomes across a large radiation of phyla.</title>
        <authorList>
            <person name="Brown C.T."/>
            <person name="Hug L.A."/>
            <person name="Thomas B.C."/>
            <person name="Sharon I."/>
            <person name="Castelle C.J."/>
            <person name="Singh A."/>
            <person name="Wilkins M.J."/>
            <person name="Williams K.H."/>
            <person name="Banfield J.F."/>
        </authorList>
    </citation>
    <scope>NUCLEOTIDE SEQUENCE [LARGE SCALE GENOMIC DNA]</scope>
</reference>
<name>A0A0G0ME27_9BACT</name>